<dbReference type="AlphaFoldDB" id="A0A0M3IJA3"/>
<accession>A0A0M3IJA3</accession>
<organism evidence="1 2">
    <name type="scientific">Ascaris lumbricoides</name>
    <name type="common">Giant roundworm</name>
    <dbReference type="NCBI Taxonomy" id="6252"/>
    <lineage>
        <taxon>Eukaryota</taxon>
        <taxon>Metazoa</taxon>
        <taxon>Ecdysozoa</taxon>
        <taxon>Nematoda</taxon>
        <taxon>Chromadorea</taxon>
        <taxon>Rhabditida</taxon>
        <taxon>Spirurina</taxon>
        <taxon>Ascaridomorpha</taxon>
        <taxon>Ascaridoidea</taxon>
        <taxon>Ascarididae</taxon>
        <taxon>Ascaris</taxon>
    </lineage>
</organism>
<name>A0A0M3IJA3_ASCLU</name>
<reference evidence="2" key="1">
    <citation type="submission" date="2017-02" db="UniProtKB">
        <authorList>
            <consortium name="WormBaseParasite"/>
        </authorList>
    </citation>
    <scope>IDENTIFICATION</scope>
</reference>
<dbReference type="WBParaSite" id="ALUE_0001870701-mRNA-1">
    <property type="protein sequence ID" value="ALUE_0001870701-mRNA-1"/>
    <property type="gene ID" value="ALUE_0001870701"/>
</dbReference>
<sequence length="124" mass="14546">MRPITKITTKLSIKIRSYEEKKEGKKRKGTYQRAIIDQRISCSSMEMSQTHRFVLRTIQENQQPHRSHSTLYFIINCNANLSLPLSPSLLRSLFLSFPSYTNHLSFSKLHSCFLCQQKLITHQM</sequence>
<evidence type="ECO:0000313" key="2">
    <source>
        <dbReference type="WBParaSite" id="ALUE_0001870701-mRNA-1"/>
    </source>
</evidence>
<evidence type="ECO:0000313" key="1">
    <source>
        <dbReference type="Proteomes" id="UP000036681"/>
    </source>
</evidence>
<proteinExistence type="predicted"/>
<dbReference type="Proteomes" id="UP000036681">
    <property type="component" value="Unplaced"/>
</dbReference>
<protein>
    <submittedName>
        <fullName evidence="2">Ovule protein</fullName>
    </submittedName>
</protein>
<keyword evidence="1" id="KW-1185">Reference proteome</keyword>